<dbReference type="Proteomes" id="UP000887577">
    <property type="component" value="Unplaced"/>
</dbReference>
<evidence type="ECO:0000313" key="3">
    <source>
        <dbReference type="WBParaSite" id="PSU_v2.g17644.t1"/>
    </source>
</evidence>
<keyword evidence="2" id="KW-1185">Reference proteome</keyword>
<dbReference type="WBParaSite" id="PSU_v2.g17644.t1">
    <property type="protein sequence ID" value="PSU_v2.g17644.t1"/>
    <property type="gene ID" value="PSU_v2.g17644"/>
</dbReference>
<evidence type="ECO:0000313" key="2">
    <source>
        <dbReference type="Proteomes" id="UP000887577"/>
    </source>
</evidence>
<feature type="chain" id="PRO_5037180659" evidence="1">
    <location>
        <begin position="17"/>
        <end position="141"/>
    </location>
</feature>
<evidence type="ECO:0000256" key="1">
    <source>
        <dbReference type="SAM" id="SignalP"/>
    </source>
</evidence>
<reference evidence="3" key="1">
    <citation type="submission" date="2022-11" db="UniProtKB">
        <authorList>
            <consortium name="WormBaseParasite"/>
        </authorList>
    </citation>
    <scope>IDENTIFICATION</scope>
</reference>
<proteinExistence type="predicted"/>
<accession>A0A914YK10</accession>
<sequence length="141" mass="16148">MMVKLWLTGTLSVCPAGESHVASSLVPKIYKGGIERPDVTLSDQIMNADDFIVLCSKVFYLDLDFVTVNDGDGNPVSFKWLLEHQTPCDHFTYRFRTSFHNTSKADFKELWKIPHLCYYGTLYLVDVPKEFDIDSLLSFLK</sequence>
<protein>
    <submittedName>
        <fullName evidence="3">Uncharacterized protein</fullName>
    </submittedName>
</protein>
<feature type="signal peptide" evidence="1">
    <location>
        <begin position="1"/>
        <end position="16"/>
    </location>
</feature>
<name>A0A914YK10_9BILA</name>
<dbReference type="AlphaFoldDB" id="A0A914YK10"/>
<keyword evidence="1" id="KW-0732">Signal</keyword>
<organism evidence="2 3">
    <name type="scientific">Panagrolaimus superbus</name>
    <dbReference type="NCBI Taxonomy" id="310955"/>
    <lineage>
        <taxon>Eukaryota</taxon>
        <taxon>Metazoa</taxon>
        <taxon>Ecdysozoa</taxon>
        <taxon>Nematoda</taxon>
        <taxon>Chromadorea</taxon>
        <taxon>Rhabditida</taxon>
        <taxon>Tylenchina</taxon>
        <taxon>Panagrolaimomorpha</taxon>
        <taxon>Panagrolaimoidea</taxon>
        <taxon>Panagrolaimidae</taxon>
        <taxon>Panagrolaimus</taxon>
    </lineage>
</organism>